<evidence type="ECO:0000256" key="2">
    <source>
        <dbReference type="SAM" id="Phobius"/>
    </source>
</evidence>
<sequence length="245" mass="28306">MSAFEIVKKEAASAEAESTDNNEFDISHIFHWAEGLQENLERLTLETQQQKQILEQNQKWLKENAEEEQKDNKKSQSKTEIVKKQQEEQTSRECSQINDRTLNVSHSQEKASSTFLTLQSQSLSVSPREKKTVKNEKEKQSKIIIGFEPLTCKSEHERIHKHGDSHKMLQNSSQNNIEAIDKVGVSNDNKLDTRASPNVKSQNNPSICTYTIIFFSFIIYIFFLIKKKKTNKTEKNLGNRHSTYT</sequence>
<evidence type="ECO:0000313" key="4">
    <source>
        <dbReference type="Proteomes" id="UP000023152"/>
    </source>
</evidence>
<keyword evidence="4" id="KW-1185">Reference proteome</keyword>
<feature type="region of interest" description="Disordered" evidence="1">
    <location>
        <begin position="1"/>
        <end position="22"/>
    </location>
</feature>
<gene>
    <name evidence="3" type="ORF">RFI_19647</name>
</gene>
<name>X6MV00_RETFI</name>
<evidence type="ECO:0000256" key="1">
    <source>
        <dbReference type="SAM" id="MobiDB-lite"/>
    </source>
</evidence>
<feature type="compositionally biased region" description="Basic and acidic residues" evidence="1">
    <location>
        <begin position="80"/>
        <end position="91"/>
    </location>
</feature>
<feature type="compositionally biased region" description="Basic and acidic residues" evidence="1">
    <location>
        <begin position="1"/>
        <end position="12"/>
    </location>
</feature>
<feature type="transmembrane region" description="Helical" evidence="2">
    <location>
        <begin position="207"/>
        <end position="225"/>
    </location>
</feature>
<dbReference type="Proteomes" id="UP000023152">
    <property type="component" value="Unassembled WGS sequence"/>
</dbReference>
<dbReference type="AlphaFoldDB" id="X6MV00"/>
<comment type="caution">
    <text evidence="3">The sequence shown here is derived from an EMBL/GenBank/DDBJ whole genome shotgun (WGS) entry which is preliminary data.</text>
</comment>
<dbReference type="EMBL" id="ASPP01016201">
    <property type="protein sequence ID" value="ETO17674.1"/>
    <property type="molecule type" value="Genomic_DNA"/>
</dbReference>
<evidence type="ECO:0000313" key="3">
    <source>
        <dbReference type="EMBL" id="ETO17674.1"/>
    </source>
</evidence>
<feature type="region of interest" description="Disordered" evidence="1">
    <location>
        <begin position="64"/>
        <end position="95"/>
    </location>
</feature>
<keyword evidence="2" id="KW-1133">Transmembrane helix</keyword>
<organism evidence="3 4">
    <name type="scientific">Reticulomyxa filosa</name>
    <dbReference type="NCBI Taxonomy" id="46433"/>
    <lineage>
        <taxon>Eukaryota</taxon>
        <taxon>Sar</taxon>
        <taxon>Rhizaria</taxon>
        <taxon>Retaria</taxon>
        <taxon>Foraminifera</taxon>
        <taxon>Monothalamids</taxon>
        <taxon>Reticulomyxidae</taxon>
        <taxon>Reticulomyxa</taxon>
    </lineage>
</organism>
<keyword evidence="2" id="KW-0812">Transmembrane</keyword>
<protein>
    <submittedName>
        <fullName evidence="3">Uncharacterized protein</fullName>
    </submittedName>
</protein>
<proteinExistence type="predicted"/>
<accession>X6MV00</accession>
<reference evidence="3 4" key="1">
    <citation type="journal article" date="2013" name="Curr. Biol.">
        <title>The Genome of the Foraminiferan Reticulomyxa filosa.</title>
        <authorList>
            <person name="Glockner G."/>
            <person name="Hulsmann N."/>
            <person name="Schleicher M."/>
            <person name="Noegel A.A."/>
            <person name="Eichinger L."/>
            <person name="Gallinger C."/>
            <person name="Pawlowski J."/>
            <person name="Sierra R."/>
            <person name="Euteneuer U."/>
            <person name="Pillet L."/>
            <person name="Moustafa A."/>
            <person name="Platzer M."/>
            <person name="Groth M."/>
            <person name="Szafranski K."/>
            <person name="Schliwa M."/>
        </authorList>
    </citation>
    <scope>NUCLEOTIDE SEQUENCE [LARGE SCALE GENOMIC DNA]</scope>
</reference>
<keyword evidence="2" id="KW-0472">Membrane</keyword>